<accession>A0A9N8PPQ3</accession>
<evidence type="ECO:0000313" key="1">
    <source>
        <dbReference type="EMBL" id="CAD0108248.1"/>
    </source>
</evidence>
<proteinExistence type="predicted"/>
<dbReference type="AlphaFoldDB" id="A0A9N8PPQ3"/>
<reference evidence="1" key="1">
    <citation type="submission" date="2020-06" db="EMBL/GenBank/DDBJ databases">
        <authorList>
            <person name="Onetto C."/>
        </authorList>
    </citation>
    <scope>NUCLEOTIDE SEQUENCE</scope>
</reference>
<evidence type="ECO:0000313" key="2">
    <source>
        <dbReference type="Proteomes" id="UP000745764"/>
    </source>
</evidence>
<dbReference type="OrthoDB" id="6077919at2759"/>
<organism evidence="1 2">
    <name type="scientific">Aureobasidium uvarum</name>
    <dbReference type="NCBI Taxonomy" id="2773716"/>
    <lineage>
        <taxon>Eukaryota</taxon>
        <taxon>Fungi</taxon>
        <taxon>Dikarya</taxon>
        <taxon>Ascomycota</taxon>
        <taxon>Pezizomycotina</taxon>
        <taxon>Dothideomycetes</taxon>
        <taxon>Dothideomycetidae</taxon>
        <taxon>Dothideales</taxon>
        <taxon>Saccotheciaceae</taxon>
        <taxon>Aureobasidium</taxon>
    </lineage>
</organism>
<comment type="caution">
    <text evidence="1">The sequence shown here is derived from an EMBL/GenBank/DDBJ whole genome shotgun (WGS) entry which is preliminary data.</text>
</comment>
<keyword evidence="2" id="KW-1185">Reference proteome</keyword>
<name>A0A9N8PPQ3_9PEZI</name>
<dbReference type="EMBL" id="CAINUL010000002">
    <property type="protein sequence ID" value="CAD0108248.1"/>
    <property type="molecule type" value="Genomic_DNA"/>
</dbReference>
<gene>
    <name evidence="1" type="ORF">AWRI4620_LOCUS2503</name>
</gene>
<protein>
    <submittedName>
        <fullName evidence="1">Uncharacterized protein</fullName>
    </submittedName>
</protein>
<sequence>MPQHVETTVQPEAAQVAIPLWQTNVPGYLDDMPNEAAEMVTSVRPSRVANTLVPNVVLKYPNGLPATQYGYPEVSGRHNSADGGWEDMSDCSFAYSHESSAYGGGTSDFG</sequence>
<dbReference type="Proteomes" id="UP000745764">
    <property type="component" value="Unassembled WGS sequence"/>
</dbReference>